<reference evidence="2" key="1">
    <citation type="submission" date="2013-09" db="EMBL/GenBank/DDBJ databases">
        <title>Corchorus olitorius genome sequencing.</title>
        <authorList>
            <person name="Alam M."/>
            <person name="Haque M.S."/>
            <person name="Islam M.S."/>
            <person name="Emdad E.M."/>
            <person name="Islam M.M."/>
            <person name="Ahmed B."/>
            <person name="Halim A."/>
            <person name="Hossen Q.M.M."/>
            <person name="Hossain M.Z."/>
            <person name="Ahmed R."/>
            <person name="Khan M.M."/>
            <person name="Islam R."/>
            <person name="Rashid M.M."/>
            <person name="Khan S.A."/>
            <person name="Rahman M.S."/>
            <person name="Alam M."/>
            <person name="Yahiya A.S."/>
            <person name="Khan M.S."/>
            <person name="Azam M.S."/>
            <person name="Haque T."/>
            <person name="Lashkar M.Z.H."/>
            <person name="Akhand A.I."/>
            <person name="Morshed G."/>
            <person name="Roy S."/>
            <person name="Uddin K.S."/>
            <person name="Rabeya T."/>
            <person name="Hossain A.S."/>
            <person name="Chowdhury A."/>
            <person name="Snigdha A.R."/>
            <person name="Mortoza M.S."/>
            <person name="Matin S.A."/>
            <person name="Hoque S.M.E."/>
            <person name="Islam M.K."/>
            <person name="Roy D.K."/>
            <person name="Haider R."/>
            <person name="Moosa M.M."/>
            <person name="Elias S.M."/>
            <person name="Hasan A.M."/>
            <person name="Jahan S."/>
            <person name="Shafiuddin M."/>
            <person name="Mahmood N."/>
            <person name="Shommy N.S."/>
        </authorList>
    </citation>
    <scope>NUCLEOTIDE SEQUENCE [LARGE SCALE GENOMIC DNA]</scope>
    <source>
        <strain evidence="2">cv. O-4</strain>
    </source>
</reference>
<protein>
    <submittedName>
        <fullName evidence="1">Uncharacterized protein</fullName>
    </submittedName>
</protein>
<dbReference type="EMBL" id="AWUE01013237">
    <property type="protein sequence ID" value="OMP07434.1"/>
    <property type="molecule type" value="Genomic_DNA"/>
</dbReference>
<organism evidence="1 2">
    <name type="scientific">Corchorus olitorius</name>
    <dbReference type="NCBI Taxonomy" id="93759"/>
    <lineage>
        <taxon>Eukaryota</taxon>
        <taxon>Viridiplantae</taxon>
        <taxon>Streptophyta</taxon>
        <taxon>Embryophyta</taxon>
        <taxon>Tracheophyta</taxon>
        <taxon>Spermatophyta</taxon>
        <taxon>Magnoliopsida</taxon>
        <taxon>eudicotyledons</taxon>
        <taxon>Gunneridae</taxon>
        <taxon>Pentapetalae</taxon>
        <taxon>rosids</taxon>
        <taxon>malvids</taxon>
        <taxon>Malvales</taxon>
        <taxon>Malvaceae</taxon>
        <taxon>Grewioideae</taxon>
        <taxon>Apeibeae</taxon>
        <taxon>Corchorus</taxon>
    </lineage>
</organism>
<dbReference type="Proteomes" id="UP000187203">
    <property type="component" value="Unassembled WGS sequence"/>
</dbReference>
<evidence type="ECO:0000313" key="2">
    <source>
        <dbReference type="Proteomes" id="UP000187203"/>
    </source>
</evidence>
<keyword evidence="2" id="KW-1185">Reference proteome</keyword>
<proteinExistence type="predicted"/>
<accession>A0A1R3KK56</accession>
<dbReference type="AlphaFoldDB" id="A0A1R3KK56"/>
<sequence length="64" mass="7486">MEGSRMRVCEECFCFSGQEKWRGFNHCVRRECVECLSSVLKDKPKKRMLSWLQLANSPGIFLSL</sequence>
<name>A0A1R3KK56_9ROSI</name>
<comment type="caution">
    <text evidence="1">The sequence shown here is derived from an EMBL/GenBank/DDBJ whole genome shotgun (WGS) entry which is preliminary data.</text>
</comment>
<gene>
    <name evidence="1" type="ORF">COLO4_07349</name>
</gene>
<evidence type="ECO:0000313" key="1">
    <source>
        <dbReference type="EMBL" id="OMP07434.1"/>
    </source>
</evidence>